<organism evidence="2 3">
    <name type="scientific">Plectosphaerella plurivora</name>
    <dbReference type="NCBI Taxonomy" id="936078"/>
    <lineage>
        <taxon>Eukaryota</taxon>
        <taxon>Fungi</taxon>
        <taxon>Dikarya</taxon>
        <taxon>Ascomycota</taxon>
        <taxon>Pezizomycotina</taxon>
        <taxon>Sordariomycetes</taxon>
        <taxon>Hypocreomycetidae</taxon>
        <taxon>Glomerellales</taxon>
        <taxon>Plectosphaerellaceae</taxon>
        <taxon>Plectosphaerella</taxon>
    </lineage>
</organism>
<feature type="region of interest" description="Disordered" evidence="1">
    <location>
        <begin position="83"/>
        <end position="125"/>
    </location>
</feature>
<dbReference type="EMBL" id="JAGSXJ010000034">
    <property type="protein sequence ID" value="KAH6668119.1"/>
    <property type="molecule type" value="Genomic_DNA"/>
</dbReference>
<name>A0A9P9A7F0_9PEZI</name>
<gene>
    <name evidence="2" type="ORF">F5X68DRAFT_216749</name>
</gene>
<evidence type="ECO:0000313" key="3">
    <source>
        <dbReference type="Proteomes" id="UP000770015"/>
    </source>
</evidence>
<evidence type="ECO:0000256" key="1">
    <source>
        <dbReference type="SAM" id="MobiDB-lite"/>
    </source>
</evidence>
<dbReference type="AlphaFoldDB" id="A0A9P9A7F0"/>
<reference evidence="2" key="1">
    <citation type="journal article" date="2021" name="Nat. Commun.">
        <title>Genetic determinants of endophytism in the Arabidopsis root mycobiome.</title>
        <authorList>
            <person name="Mesny F."/>
            <person name="Miyauchi S."/>
            <person name="Thiergart T."/>
            <person name="Pickel B."/>
            <person name="Atanasova L."/>
            <person name="Karlsson M."/>
            <person name="Huettel B."/>
            <person name="Barry K.W."/>
            <person name="Haridas S."/>
            <person name="Chen C."/>
            <person name="Bauer D."/>
            <person name="Andreopoulos W."/>
            <person name="Pangilinan J."/>
            <person name="LaButti K."/>
            <person name="Riley R."/>
            <person name="Lipzen A."/>
            <person name="Clum A."/>
            <person name="Drula E."/>
            <person name="Henrissat B."/>
            <person name="Kohler A."/>
            <person name="Grigoriev I.V."/>
            <person name="Martin F.M."/>
            <person name="Hacquard S."/>
        </authorList>
    </citation>
    <scope>NUCLEOTIDE SEQUENCE</scope>
    <source>
        <strain evidence="2">MPI-SDFR-AT-0117</strain>
    </source>
</reference>
<proteinExistence type="predicted"/>
<feature type="compositionally biased region" description="Basic residues" evidence="1">
    <location>
        <begin position="105"/>
        <end position="121"/>
    </location>
</feature>
<keyword evidence="3" id="KW-1185">Reference proteome</keyword>
<evidence type="ECO:0000313" key="2">
    <source>
        <dbReference type="EMBL" id="KAH6668119.1"/>
    </source>
</evidence>
<feature type="region of interest" description="Disordered" evidence="1">
    <location>
        <begin position="161"/>
        <end position="214"/>
    </location>
</feature>
<comment type="caution">
    <text evidence="2">The sequence shown here is derived from an EMBL/GenBank/DDBJ whole genome shotgun (WGS) entry which is preliminary data.</text>
</comment>
<dbReference type="Proteomes" id="UP000770015">
    <property type="component" value="Unassembled WGS sequence"/>
</dbReference>
<sequence>MPLQHLGRPQRWARKLARSAPQLSARQLSPVVGRVLSASPVPSARRRVRLEVALQTPPPLAPLAVPQAMPLLQTPLHLALRPTLPTPQIRSPRTPPGRRTPAPSHRPRRSRRRSARRHNRHSQVPLVKLLHRHLLLLVHSGRRPSLQPQARLDRRHRQLQRVPLARQHNPRTPLLPATPTGRRPNHKPTALVVPRRPTPSDKLRVRPSKSRHPLASPRAVLLEARPHLQPLLAATRQHQVKGLDHTLLPQRSNIRHWTAMQERT</sequence>
<protein>
    <submittedName>
        <fullName evidence="2">Uncharacterized protein</fullName>
    </submittedName>
</protein>
<accession>A0A9P9A7F0</accession>